<sequence length="191" mass="21868">MKYLKANWLSIIAIAISAISLCSSFIRCEPFIFTDQLLTWIWTGAIGIIGIASAIALGGQIYSAMTIDKRINERIKTLQDQLAIKIMELDDKSFHATYSMSMYVMGQYKALIMQYSDTLNCFVQAIKHAKIAKKDQLCEIYSNQILNFLKKNRNVEDFKISKDEKIQYIQDLENIPNSSIIIHFILELPTL</sequence>
<keyword evidence="1" id="KW-0472">Membrane</keyword>
<dbReference type="RefSeq" id="WP_057319537.1">
    <property type="nucleotide sequence ID" value="NZ_CYXP01000006.1"/>
</dbReference>
<proteinExistence type="predicted"/>
<evidence type="ECO:0000313" key="2">
    <source>
        <dbReference type="EMBL" id="CUN22413.1"/>
    </source>
</evidence>
<accession>A0A173V564</accession>
<organism evidence="2 3">
    <name type="scientific">Parabacteroides distasonis</name>
    <dbReference type="NCBI Taxonomy" id="823"/>
    <lineage>
        <taxon>Bacteria</taxon>
        <taxon>Pseudomonadati</taxon>
        <taxon>Bacteroidota</taxon>
        <taxon>Bacteroidia</taxon>
        <taxon>Bacteroidales</taxon>
        <taxon>Tannerellaceae</taxon>
        <taxon>Parabacteroides</taxon>
    </lineage>
</organism>
<feature type="transmembrane region" description="Helical" evidence="1">
    <location>
        <begin position="40"/>
        <end position="62"/>
    </location>
</feature>
<dbReference type="EMBL" id="CYXP01000006">
    <property type="protein sequence ID" value="CUN22413.1"/>
    <property type="molecule type" value="Genomic_DNA"/>
</dbReference>
<dbReference type="Proteomes" id="UP000095591">
    <property type="component" value="Unassembled WGS sequence"/>
</dbReference>
<evidence type="ECO:0000313" key="3">
    <source>
        <dbReference type="Proteomes" id="UP000095591"/>
    </source>
</evidence>
<gene>
    <name evidence="2" type="ORF">ERS852429_02647</name>
</gene>
<reference evidence="2 3" key="1">
    <citation type="submission" date="2015-09" db="EMBL/GenBank/DDBJ databases">
        <authorList>
            <consortium name="Pathogen Informatics"/>
        </authorList>
    </citation>
    <scope>NUCLEOTIDE SEQUENCE [LARGE SCALE GENOMIC DNA]</scope>
    <source>
        <strain evidence="2 3">2789STDY5608872</strain>
    </source>
</reference>
<protein>
    <submittedName>
        <fullName evidence="2">Uncharacterized protein</fullName>
    </submittedName>
</protein>
<keyword evidence="1" id="KW-0812">Transmembrane</keyword>
<name>A0A173V564_PARDI</name>
<keyword evidence="1" id="KW-1133">Transmembrane helix</keyword>
<evidence type="ECO:0000256" key="1">
    <source>
        <dbReference type="SAM" id="Phobius"/>
    </source>
</evidence>
<dbReference type="AlphaFoldDB" id="A0A173V564"/>